<keyword evidence="2 7" id="KW-0813">Transport</keyword>
<dbReference type="InterPro" id="IPR008969">
    <property type="entry name" value="CarboxyPept-like_regulatory"/>
</dbReference>
<protein>
    <submittedName>
        <fullName evidence="9">SusC/RagA family protein</fullName>
    </submittedName>
</protein>
<comment type="subcellular location">
    <subcellularLocation>
        <location evidence="1 7">Cell outer membrane</location>
        <topology evidence="1 7">Multi-pass membrane protein</topology>
    </subcellularLocation>
</comment>
<dbReference type="SUPFAM" id="SSF56935">
    <property type="entry name" value="Porins"/>
    <property type="match status" value="1"/>
</dbReference>
<evidence type="ECO:0000256" key="3">
    <source>
        <dbReference type="ARBA" id="ARBA00022452"/>
    </source>
</evidence>
<dbReference type="SUPFAM" id="SSF49464">
    <property type="entry name" value="Carboxypeptidase regulatory domain-like"/>
    <property type="match status" value="1"/>
</dbReference>
<dbReference type="PROSITE" id="PS52016">
    <property type="entry name" value="TONB_DEPENDENT_REC_3"/>
    <property type="match status" value="1"/>
</dbReference>
<organism evidence="9 10">
    <name type="scientific">Dyadobacter luteus</name>
    <dbReference type="NCBI Taxonomy" id="2259619"/>
    <lineage>
        <taxon>Bacteria</taxon>
        <taxon>Pseudomonadati</taxon>
        <taxon>Bacteroidota</taxon>
        <taxon>Cytophagia</taxon>
        <taxon>Cytophagales</taxon>
        <taxon>Spirosomataceae</taxon>
        <taxon>Dyadobacter</taxon>
    </lineage>
</organism>
<evidence type="ECO:0000256" key="1">
    <source>
        <dbReference type="ARBA" id="ARBA00004571"/>
    </source>
</evidence>
<keyword evidence="4 7" id="KW-0812">Transmembrane</keyword>
<evidence type="ECO:0000256" key="6">
    <source>
        <dbReference type="ARBA" id="ARBA00023237"/>
    </source>
</evidence>
<dbReference type="InterPro" id="IPR039426">
    <property type="entry name" value="TonB-dep_rcpt-like"/>
</dbReference>
<evidence type="ECO:0000313" key="9">
    <source>
        <dbReference type="EMBL" id="REA59005.1"/>
    </source>
</evidence>
<dbReference type="InterPro" id="IPR036942">
    <property type="entry name" value="Beta-barrel_TonB_sf"/>
</dbReference>
<accession>A0A3D8Y7T7</accession>
<comment type="similarity">
    <text evidence="7">Belongs to the TonB-dependent receptor family.</text>
</comment>
<dbReference type="RefSeq" id="WP_115832462.1">
    <property type="nucleotide sequence ID" value="NZ_QNUL01000017.1"/>
</dbReference>
<evidence type="ECO:0000256" key="5">
    <source>
        <dbReference type="ARBA" id="ARBA00023136"/>
    </source>
</evidence>
<comment type="caution">
    <text evidence="9">The sequence shown here is derived from an EMBL/GenBank/DDBJ whole genome shotgun (WGS) entry which is preliminary data.</text>
</comment>
<dbReference type="Gene3D" id="2.170.130.10">
    <property type="entry name" value="TonB-dependent receptor, plug domain"/>
    <property type="match status" value="1"/>
</dbReference>
<dbReference type="Gene3D" id="2.40.170.20">
    <property type="entry name" value="TonB-dependent receptor, beta-barrel domain"/>
    <property type="match status" value="1"/>
</dbReference>
<dbReference type="OrthoDB" id="9768177at2"/>
<keyword evidence="10" id="KW-1185">Reference proteome</keyword>
<dbReference type="Gene3D" id="2.60.40.1120">
    <property type="entry name" value="Carboxypeptidase-like, regulatory domain"/>
    <property type="match status" value="1"/>
</dbReference>
<sequence length="1133" mass="125533">MQKNYNYTNLWFRIMKITTVQIFMTLLFCGVSYAGAAQELLQKRLRISRENTEMRTALDQISKAANVRISFNSKLIPKGQPVTLYANDERLSEVLDRILTPYGVSYIIMNKQIVLRKNTEKDQSEVLDLQTAPSIDRTIAGTVRDAANEPLPGVSIVVKGTSRGTTTGFDGRYSIEIPDKAVLTFSYVGYETRDVEIGNQSVLDVTLTNDNKTLEEIVVIGYNRVKKSDLTGSVASVGADEIKKRPVANVLQAMQGRAAGVDITSNERPGEMGSIRIRGNRSLSASNSPLYVVDGIPLAAGGIESINPNDIESIDVLKDASATAVFGSRGANGVVLVTTKQGKSGKLSLNYIGTTTIENQHDRTQMMNSAQYVQFRRDAFRRAGNYPATPTQADDQRIFGGDSYALANIMKGWEGGTWNGDLVPTTNWTDMVLKTGVTQDHTLSLSGGTDKMKAYGSIGYLFQDGTQLGQDFERFNAKFSVEMSPVKWFKFGGSINGTFSLQNYGFASSSASGAGNLYFAAQGMLPFAVPFDDNGNRINLPGGDINILNPIGEDKYNINERKVLRTLGVLFAEVDILKGLKYRMNFGPDFYNLRNGRWMDKNSINRGGGEPGSTNYAQLNQTSRFSYTLDNLLYYDRTFGKHTVGLTLLQSASSNLTETSGMTATNLPWDSQRWHQLNSVSALDGFGTGLSQTQLLSYMARVNYGFNDKYMFTASARWDGASQLAPGNKWDFFPSAAFAWNIDQEEFLKTVPWVNQLKTRIGFGSTGNAAISPYQTKGAVQTLYYTWGNKVEAGYVSSDPSSQSPTAMANELLSWEHTAQVNIGIDFDLFRHRIGGTLDLYKSRTSGLLLLRSVNSVLGYTTSWDNIASTSNKGIDLTLNTINIKTRKFEWLSTANFSANTDKIEQLVNGDTDDLRNLWFIGQRLAVYYDYSKQGIWQNSEADLEEMAKFNANGHSFRAGDIRVEDLNGDYRIDANNDRKIVGNSSPKFTFGFNNTFTYKNWDLAVFMFGRLGFTVARGAESLQGRFSQRVVDYWTPENPTNDYPSPNYNSAAGDPFKSAMNYQDGSFVKIRNISLGYNVPANIAGKLRMSNFRVYAQIQNPGLIYSNISWLDPDLGGSTFNRGFVFGLNIGF</sequence>
<dbReference type="SMART" id="SM00965">
    <property type="entry name" value="STN"/>
    <property type="match status" value="1"/>
</dbReference>
<name>A0A3D8Y7T7_9BACT</name>
<keyword evidence="5 7" id="KW-0472">Membrane</keyword>
<dbReference type="InterPro" id="IPR023997">
    <property type="entry name" value="TonB-dep_OMP_SusC/RagA_CS"/>
</dbReference>
<dbReference type="InterPro" id="IPR023996">
    <property type="entry name" value="TonB-dep_OMP_SusC/RagA"/>
</dbReference>
<dbReference type="InterPro" id="IPR037066">
    <property type="entry name" value="Plug_dom_sf"/>
</dbReference>
<dbReference type="Pfam" id="PF13715">
    <property type="entry name" value="CarbopepD_reg_2"/>
    <property type="match status" value="1"/>
</dbReference>
<dbReference type="AlphaFoldDB" id="A0A3D8Y7T7"/>
<evidence type="ECO:0000259" key="8">
    <source>
        <dbReference type="SMART" id="SM00965"/>
    </source>
</evidence>
<dbReference type="EMBL" id="QNUL01000017">
    <property type="protein sequence ID" value="REA59005.1"/>
    <property type="molecule type" value="Genomic_DNA"/>
</dbReference>
<evidence type="ECO:0000256" key="7">
    <source>
        <dbReference type="PROSITE-ProRule" id="PRU01360"/>
    </source>
</evidence>
<dbReference type="Proteomes" id="UP000256373">
    <property type="component" value="Unassembled WGS sequence"/>
</dbReference>
<keyword evidence="3 7" id="KW-1134">Transmembrane beta strand</keyword>
<dbReference type="NCBIfam" id="TIGR04056">
    <property type="entry name" value="OMP_RagA_SusC"/>
    <property type="match status" value="1"/>
</dbReference>
<dbReference type="InterPro" id="IPR011662">
    <property type="entry name" value="Secretin/TonB_short_N"/>
</dbReference>
<reference evidence="9 10" key="1">
    <citation type="submission" date="2018-07" db="EMBL/GenBank/DDBJ databases">
        <title>Dyadobacter roseus sp. nov., isolated from rose rhizosphere soil.</title>
        <authorList>
            <person name="Chen L."/>
        </authorList>
    </citation>
    <scope>NUCLEOTIDE SEQUENCE [LARGE SCALE GENOMIC DNA]</scope>
    <source>
        <strain evidence="9 10">RS19</strain>
    </source>
</reference>
<dbReference type="GO" id="GO:0009279">
    <property type="term" value="C:cell outer membrane"/>
    <property type="evidence" value="ECO:0007669"/>
    <property type="project" value="UniProtKB-SubCell"/>
</dbReference>
<evidence type="ECO:0000256" key="2">
    <source>
        <dbReference type="ARBA" id="ARBA00022448"/>
    </source>
</evidence>
<evidence type="ECO:0000313" key="10">
    <source>
        <dbReference type="Proteomes" id="UP000256373"/>
    </source>
</evidence>
<dbReference type="InterPro" id="IPR012910">
    <property type="entry name" value="Plug_dom"/>
</dbReference>
<evidence type="ECO:0000256" key="4">
    <source>
        <dbReference type="ARBA" id="ARBA00022692"/>
    </source>
</evidence>
<proteinExistence type="inferred from homology"/>
<dbReference type="FunFam" id="2.60.40.1120:FF:000003">
    <property type="entry name" value="Outer membrane protein Omp121"/>
    <property type="match status" value="1"/>
</dbReference>
<gene>
    <name evidence="9" type="ORF">DSL64_18770</name>
</gene>
<dbReference type="NCBIfam" id="TIGR04057">
    <property type="entry name" value="SusC_RagA_signa"/>
    <property type="match status" value="1"/>
</dbReference>
<keyword evidence="6 7" id="KW-0998">Cell outer membrane</keyword>
<dbReference type="FunFam" id="2.170.130.10:FF:000008">
    <property type="entry name" value="SusC/RagA family TonB-linked outer membrane protein"/>
    <property type="match status" value="1"/>
</dbReference>
<feature type="domain" description="Secretin/TonB short N-terminal" evidence="8">
    <location>
        <begin position="67"/>
        <end position="118"/>
    </location>
</feature>
<dbReference type="Pfam" id="PF07715">
    <property type="entry name" value="Plug"/>
    <property type="match status" value="1"/>
</dbReference>